<dbReference type="InterPro" id="IPR050491">
    <property type="entry name" value="AmpC-like"/>
</dbReference>
<evidence type="ECO:0000256" key="1">
    <source>
        <dbReference type="SAM" id="SignalP"/>
    </source>
</evidence>
<dbReference type="Gene3D" id="3.40.710.10">
    <property type="entry name" value="DD-peptidase/beta-lactamase superfamily"/>
    <property type="match status" value="1"/>
</dbReference>
<feature type="signal peptide" evidence="1">
    <location>
        <begin position="1"/>
        <end position="35"/>
    </location>
</feature>
<comment type="caution">
    <text evidence="3">The sequence shown here is derived from an EMBL/GenBank/DDBJ whole genome shotgun (WGS) entry which is preliminary data.</text>
</comment>
<evidence type="ECO:0000259" key="2">
    <source>
        <dbReference type="Pfam" id="PF00144"/>
    </source>
</evidence>
<reference evidence="3 4" key="1">
    <citation type="submission" date="2024-05" db="EMBL/GenBank/DDBJ databases">
        <title>Microbispora sp.ZYX-F-249.</title>
        <authorList>
            <person name="Xie H."/>
        </authorList>
    </citation>
    <scope>NUCLEOTIDE SEQUENCE [LARGE SCALE GENOMIC DNA]</scope>
    <source>
        <strain evidence="3 4">ZYX-F-249</strain>
    </source>
</reference>
<keyword evidence="3" id="KW-0378">Hydrolase</keyword>
<dbReference type="EC" id="3.1.1.103" evidence="3"/>
<gene>
    <name evidence="3" type="ORF">AAH991_39605</name>
</gene>
<evidence type="ECO:0000313" key="3">
    <source>
        <dbReference type="EMBL" id="MEN3541274.1"/>
    </source>
</evidence>
<dbReference type="Proteomes" id="UP001447516">
    <property type="component" value="Unassembled WGS sequence"/>
</dbReference>
<dbReference type="PANTHER" id="PTHR46825:SF7">
    <property type="entry name" value="D-ALANYL-D-ALANINE CARBOXYPEPTIDASE"/>
    <property type="match status" value="1"/>
</dbReference>
<proteinExistence type="predicted"/>
<dbReference type="EMBL" id="JBDJAW010000094">
    <property type="protein sequence ID" value="MEN3541274.1"/>
    <property type="molecule type" value="Genomic_DNA"/>
</dbReference>
<feature type="chain" id="PRO_5046631629" evidence="1">
    <location>
        <begin position="36"/>
        <end position="388"/>
    </location>
</feature>
<protein>
    <submittedName>
        <fullName evidence="3">Serine hydrolase domain-containing protein</fullName>
        <ecNumber evidence="3">3.1.1.103</ecNumber>
    </submittedName>
</protein>
<dbReference type="InterPro" id="IPR001466">
    <property type="entry name" value="Beta-lactam-related"/>
</dbReference>
<dbReference type="SUPFAM" id="SSF56601">
    <property type="entry name" value="beta-lactamase/transpeptidase-like"/>
    <property type="match status" value="1"/>
</dbReference>
<dbReference type="PANTHER" id="PTHR46825">
    <property type="entry name" value="D-ALANYL-D-ALANINE-CARBOXYPEPTIDASE/ENDOPEPTIDASE AMPH"/>
    <property type="match status" value="1"/>
</dbReference>
<organism evidence="3 4">
    <name type="scientific">Microbispora maris</name>
    <dbReference type="NCBI Taxonomy" id="3144104"/>
    <lineage>
        <taxon>Bacteria</taxon>
        <taxon>Bacillati</taxon>
        <taxon>Actinomycetota</taxon>
        <taxon>Actinomycetes</taxon>
        <taxon>Streptosporangiales</taxon>
        <taxon>Streptosporangiaceae</taxon>
        <taxon>Microbispora</taxon>
    </lineage>
</organism>
<dbReference type="InterPro" id="IPR012338">
    <property type="entry name" value="Beta-lactam/transpept-like"/>
</dbReference>
<feature type="domain" description="Beta-lactamase-related" evidence="2">
    <location>
        <begin position="48"/>
        <end position="380"/>
    </location>
</feature>
<accession>A0ABV0B159</accession>
<keyword evidence="4" id="KW-1185">Reference proteome</keyword>
<evidence type="ECO:0000313" key="4">
    <source>
        <dbReference type="Proteomes" id="UP001447516"/>
    </source>
</evidence>
<keyword evidence="1" id="KW-0732">Signal</keyword>
<dbReference type="Pfam" id="PF00144">
    <property type="entry name" value="Beta-lactamase"/>
    <property type="match status" value="1"/>
</dbReference>
<name>A0ABV0B159_9ACTN</name>
<dbReference type="GO" id="GO:0016787">
    <property type="term" value="F:hydrolase activity"/>
    <property type="evidence" value="ECO:0007669"/>
    <property type="project" value="UniProtKB-KW"/>
</dbReference>
<sequence>MGCSTSRLTCARSRLRRRAGACLAVLAVLAVQAPAAAPRVRPGADVMQKLLDDLVRKDGFPAALAAVRGRDGRVRTYTAGVGDLRTRAGAPVDGEVRIGSNTKTFVSVVVLQLAGEGKVRLDAPVETYLPGLIRGNGNDGRRVTVRQLLQHTSGLPEYTAFLDLAVAPYQYDYYEPRRLLDMALQQKPAFSPGTRWKYTNTNYIVAGLLVERVTGRPVAEAITNRVIRPLGLRHTYFPAAGERGLRGPHPDGYQQDPGKPLVDMTDLDPSWAWAAGQMVSTPSEINRFFGAVVQGKLLRPEQLRQMRRTVAISPRAPGKGYGLGLFRRPLRCGGQSWGHGGDIPGYSTWNSVTDDGRAAAIAVTRTPLPSDAAENHLDAAIQTALCGR</sequence>